<feature type="compositionally biased region" description="Basic residues" evidence="1">
    <location>
        <begin position="80"/>
        <end position="94"/>
    </location>
</feature>
<gene>
    <name evidence="2" type="ORF">L2X98_20570</name>
</gene>
<dbReference type="EMBL" id="CP091139">
    <property type="protein sequence ID" value="UUT35661.1"/>
    <property type="molecule type" value="Genomic_DNA"/>
</dbReference>
<sequence>MRAPVLPGGAGTRRRGARPGHQRESGAGVRHARTGTERVRRAGRARPARGRAAHRGRGPGGRRRAAGRVQPGGARDRLRVRGGRASHARHRADHAHRDPARPGTGLVRCGRGRGAAGRAGTADRGRRVRPVPAAVWPPSWRVIRTTSRRPCSAD</sequence>
<keyword evidence="3" id="KW-1185">Reference proteome</keyword>
<reference evidence="2" key="1">
    <citation type="submission" date="2022-01" db="EMBL/GenBank/DDBJ databases">
        <title>Microbacterium eymi and Microbacterium rhizovicinus sp. nov., isolated from the rhizospheric soil of Elymus tsukushiensis, a plant native to the Dokdo Islands, Republic of Korea.</title>
        <authorList>
            <person name="Hwang Y.J."/>
        </authorList>
    </citation>
    <scope>NUCLEOTIDE SEQUENCE</scope>
    <source>
        <strain evidence="2">KUDC0405</strain>
    </source>
</reference>
<feature type="region of interest" description="Disordered" evidence="1">
    <location>
        <begin position="1"/>
        <end position="130"/>
    </location>
</feature>
<organism evidence="2 3">
    <name type="scientific">Microbacterium elymi</name>
    <dbReference type="NCBI Taxonomy" id="2909587"/>
    <lineage>
        <taxon>Bacteria</taxon>
        <taxon>Bacillati</taxon>
        <taxon>Actinomycetota</taxon>
        <taxon>Actinomycetes</taxon>
        <taxon>Micrococcales</taxon>
        <taxon>Microbacteriaceae</taxon>
        <taxon>Microbacterium</taxon>
    </lineage>
</organism>
<evidence type="ECO:0000256" key="1">
    <source>
        <dbReference type="SAM" id="MobiDB-lite"/>
    </source>
</evidence>
<accession>A0ABY5NKF5</accession>
<feature type="compositionally biased region" description="Basic residues" evidence="1">
    <location>
        <begin position="41"/>
        <end position="66"/>
    </location>
</feature>
<proteinExistence type="predicted"/>
<evidence type="ECO:0000313" key="3">
    <source>
        <dbReference type="Proteomes" id="UP001054811"/>
    </source>
</evidence>
<evidence type="ECO:0000313" key="2">
    <source>
        <dbReference type="EMBL" id="UUT35661.1"/>
    </source>
</evidence>
<dbReference type="Proteomes" id="UP001054811">
    <property type="component" value="Chromosome"/>
</dbReference>
<name>A0ABY5NKF5_9MICO</name>
<protein>
    <submittedName>
        <fullName evidence="2">Uncharacterized protein</fullName>
    </submittedName>
</protein>